<dbReference type="InterPro" id="IPR053142">
    <property type="entry name" value="PchR_regulatory_protein"/>
</dbReference>
<dbReference type="GO" id="GO:0043565">
    <property type="term" value="F:sequence-specific DNA binding"/>
    <property type="evidence" value="ECO:0007669"/>
    <property type="project" value="InterPro"/>
</dbReference>
<sequence length="337" mass="39269">MHNYVQTAQEFRETVLTELKFLPNSEKYCTLYTDPNTPKNGYFLLYERPGYYDFGIADYTIDHPFSIQFNNPQRLVRFGTVYKGTTEFQLDNEPVSSFKPSSFFVVEQGLKGKQIWSTGQHFHGAEITIYEDYFTDIIQPLLKTELDFDLFVKNYTYHYLPLEVISIIQTMQTLSNKNILDPLQLESYILQCISIIIQTIEESPNNTFTNQLDYGKVQIGTDRYLHLNAQDIQSIQKAHDILSRQIEHPPTIETLSEMVLLHPQKLKAGFSHYYHMSIGEFITSLRMSVAANLLCTTDLRISDIAQKVGYLYPSNFIKMFRQTFECTPLQYRNNSKK</sequence>
<dbReference type="EMBL" id="CP071250">
    <property type="protein sequence ID" value="UUF08270.1"/>
    <property type="molecule type" value="Genomic_DNA"/>
</dbReference>
<dbReference type="PRINTS" id="PR00032">
    <property type="entry name" value="HTHARAC"/>
</dbReference>
<evidence type="ECO:0000256" key="2">
    <source>
        <dbReference type="ARBA" id="ARBA00023125"/>
    </source>
</evidence>
<dbReference type="PANTHER" id="PTHR47893">
    <property type="entry name" value="REGULATORY PROTEIN PCHR"/>
    <property type="match status" value="1"/>
</dbReference>
<dbReference type="Pfam" id="PF12833">
    <property type="entry name" value="HTH_18"/>
    <property type="match status" value="1"/>
</dbReference>
<dbReference type="GO" id="GO:0003700">
    <property type="term" value="F:DNA-binding transcription factor activity"/>
    <property type="evidence" value="ECO:0007669"/>
    <property type="project" value="InterPro"/>
</dbReference>
<dbReference type="PANTHER" id="PTHR47893:SF1">
    <property type="entry name" value="REGULATORY PROTEIN PCHR"/>
    <property type="match status" value="1"/>
</dbReference>
<evidence type="ECO:0000259" key="4">
    <source>
        <dbReference type="PROSITE" id="PS01124"/>
    </source>
</evidence>
<accession>A0A9Q9CGT5</accession>
<proteinExistence type="predicted"/>
<evidence type="ECO:0000313" key="5">
    <source>
        <dbReference type="EMBL" id="UUF08270.1"/>
    </source>
</evidence>
<dbReference type="Gene3D" id="1.10.10.60">
    <property type="entry name" value="Homeodomain-like"/>
    <property type="match status" value="2"/>
</dbReference>
<dbReference type="SUPFAM" id="SSF46689">
    <property type="entry name" value="Homeodomain-like"/>
    <property type="match status" value="1"/>
</dbReference>
<dbReference type="InterPro" id="IPR018060">
    <property type="entry name" value="HTH_AraC"/>
</dbReference>
<keyword evidence="2" id="KW-0238">DNA-binding</keyword>
<dbReference type="InterPro" id="IPR009057">
    <property type="entry name" value="Homeodomain-like_sf"/>
</dbReference>
<evidence type="ECO:0000256" key="3">
    <source>
        <dbReference type="ARBA" id="ARBA00023163"/>
    </source>
</evidence>
<organism evidence="5 6">
    <name type="scientific">Turicibacter bilis</name>
    <dbReference type="NCBI Taxonomy" id="2735723"/>
    <lineage>
        <taxon>Bacteria</taxon>
        <taxon>Bacillati</taxon>
        <taxon>Bacillota</taxon>
        <taxon>Erysipelotrichia</taxon>
        <taxon>Erysipelotrichales</taxon>
        <taxon>Turicibacteraceae</taxon>
        <taxon>Turicibacter</taxon>
    </lineage>
</organism>
<reference evidence="5" key="1">
    <citation type="submission" date="2021-03" db="EMBL/GenBank/DDBJ databases">
        <title>Comparative Genomics and Metabolomics in the genus Turicibacter.</title>
        <authorList>
            <person name="Maki J."/>
            <person name="Looft T."/>
        </authorList>
    </citation>
    <scope>NUCLEOTIDE SEQUENCE</scope>
    <source>
        <strain evidence="5">ISU324</strain>
    </source>
</reference>
<dbReference type="PROSITE" id="PS00041">
    <property type="entry name" value="HTH_ARAC_FAMILY_1"/>
    <property type="match status" value="1"/>
</dbReference>
<dbReference type="PROSITE" id="PS01124">
    <property type="entry name" value="HTH_ARAC_FAMILY_2"/>
    <property type="match status" value="1"/>
</dbReference>
<feature type="domain" description="HTH araC/xylS-type" evidence="4">
    <location>
        <begin position="236"/>
        <end position="334"/>
    </location>
</feature>
<keyword evidence="1" id="KW-0805">Transcription regulation</keyword>
<dbReference type="InterPro" id="IPR018062">
    <property type="entry name" value="HTH_AraC-typ_CS"/>
</dbReference>
<dbReference type="Proteomes" id="UP001058072">
    <property type="component" value="Chromosome"/>
</dbReference>
<name>A0A9Q9CGT5_9FIRM</name>
<gene>
    <name evidence="5" type="ORF">J0J70_11950</name>
</gene>
<evidence type="ECO:0000256" key="1">
    <source>
        <dbReference type="ARBA" id="ARBA00023015"/>
    </source>
</evidence>
<protein>
    <submittedName>
        <fullName evidence="5">Helix-turn-helix transcriptional regulator</fullName>
    </submittedName>
</protein>
<dbReference type="InterPro" id="IPR020449">
    <property type="entry name" value="Tscrpt_reg_AraC-type_HTH"/>
</dbReference>
<keyword evidence="3" id="KW-0804">Transcription</keyword>
<evidence type="ECO:0000313" key="6">
    <source>
        <dbReference type="Proteomes" id="UP001058072"/>
    </source>
</evidence>
<dbReference type="SMART" id="SM00342">
    <property type="entry name" value="HTH_ARAC"/>
    <property type="match status" value="1"/>
</dbReference>
<dbReference type="AlphaFoldDB" id="A0A9Q9CGT5"/>
<dbReference type="RefSeq" id="WP_212725003.1">
    <property type="nucleotide sequence ID" value="NZ_CP071250.1"/>
</dbReference>